<name>A0AAN6PUB4_9PEZI</name>
<comment type="caution">
    <text evidence="1">The sequence shown here is derived from an EMBL/GenBank/DDBJ whole genome shotgun (WGS) entry which is preliminary data.</text>
</comment>
<protein>
    <submittedName>
        <fullName evidence="1">Uncharacterized protein</fullName>
    </submittedName>
</protein>
<evidence type="ECO:0000313" key="1">
    <source>
        <dbReference type="EMBL" id="KAK4096784.1"/>
    </source>
</evidence>
<reference evidence="1" key="1">
    <citation type="journal article" date="2023" name="Mol. Phylogenet. Evol.">
        <title>Genome-scale phylogeny and comparative genomics of the fungal order Sordariales.</title>
        <authorList>
            <person name="Hensen N."/>
            <person name="Bonometti L."/>
            <person name="Westerberg I."/>
            <person name="Brannstrom I.O."/>
            <person name="Guillou S."/>
            <person name="Cros-Aarteil S."/>
            <person name="Calhoun S."/>
            <person name="Haridas S."/>
            <person name="Kuo A."/>
            <person name="Mondo S."/>
            <person name="Pangilinan J."/>
            <person name="Riley R."/>
            <person name="LaButti K."/>
            <person name="Andreopoulos B."/>
            <person name="Lipzen A."/>
            <person name="Chen C."/>
            <person name="Yan M."/>
            <person name="Daum C."/>
            <person name="Ng V."/>
            <person name="Clum A."/>
            <person name="Steindorff A."/>
            <person name="Ohm R.A."/>
            <person name="Martin F."/>
            <person name="Silar P."/>
            <person name="Natvig D.O."/>
            <person name="Lalanne C."/>
            <person name="Gautier V."/>
            <person name="Ament-Velasquez S.L."/>
            <person name="Kruys A."/>
            <person name="Hutchinson M.I."/>
            <person name="Powell A.J."/>
            <person name="Barry K."/>
            <person name="Miller A.N."/>
            <person name="Grigoriev I.V."/>
            <person name="Debuchy R."/>
            <person name="Gladieux P."/>
            <person name="Hiltunen Thoren M."/>
            <person name="Johannesson H."/>
        </authorList>
    </citation>
    <scope>NUCLEOTIDE SEQUENCE</scope>
    <source>
        <strain evidence="1">CBS 757.83</strain>
    </source>
</reference>
<organism evidence="1 2">
    <name type="scientific">Parathielavia hyrcaniae</name>
    <dbReference type="NCBI Taxonomy" id="113614"/>
    <lineage>
        <taxon>Eukaryota</taxon>
        <taxon>Fungi</taxon>
        <taxon>Dikarya</taxon>
        <taxon>Ascomycota</taxon>
        <taxon>Pezizomycotina</taxon>
        <taxon>Sordariomycetes</taxon>
        <taxon>Sordariomycetidae</taxon>
        <taxon>Sordariales</taxon>
        <taxon>Chaetomiaceae</taxon>
        <taxon>Parathielavia</taxon>
    </lineage>
</organism>
<evidence type="ECO:0000313" key="2">
    <source>
        <dbReference type="Proteomes" id="UP001305647"/>
    </source>
</evidence>
<gene>
    <name evidence="1" type="ORF">N658DRAFT_458056</name>
</gene>
<dbReference type="EMBL" id="MU863696">
    <property type="protein sequence ID" value="KAK4096784.1"/>
    <property type="molecule type" value="Genomic_DNA"/>
</dbReference>
<sequence length="425" mass="47132">MGPKPTITDFLSFVESGEEDVLPETPHLSTSLHAPISLSLTTLPYPIRFTVRRLAKGDTTDSRPCVFRFNPSLDAFSPDGLILLRHVWARGSDSLLEPVLVDHGHNADGNPASQDNDSQFFWELAAPGDEVSVTGTLPEKYYRAMGCDCYVYTLLLPGKGNVLWDWGTAQEHVGGDLKAGGVGKLVVPGGARVTFAASYFGEYRTEIPPWLKKLSPVEPTDRVPGAPYFTVAVKGSTIVKSYDHITVTLGFTYHGVTGVDGSLEEGTATPVTFHSWAFTGSNGFTPQVQRRRGGSESDWEDCEILENYGCSWNIYDEPDVEVYVGQRDDEFASLRLGESWTTTEHLHDHLDISLPRDSTPGDRFRYRVMRSGADWWDWGSMEEHRETAVMLPCFIKANVTCPKNNGGRPKLVVPASEWFEFTLAE</sequence>
<reference evidence="1" key="2">
    <citation type="submission" date="2023-05" db="EMBL/GenBank/DDBJ databases">
        <authorList>
            <consortium name="Lawrence Berkeley National Laboratory"/>
            <person name="Steindorff A."/>
            <person name="Hensen N."/>
            <person name="Bonometti L."/>
            <person name="Westerberg I."/>
            <person name="Brannstrom I.O."/>
            <person name="Guillou S."/>
            <person name="Cros-Aarteil S."/>
            <person name="Calhoun S."/>
            <person name="Haridas S."/>
            <person name="Kuo A."/>
            <person name="Mondo S."/>
            <person name="Pangilinan J."/>
            <person name="Riley R."/>
            <person name="Labutti K."/>
            <person name="Andreopoulos B."/>
            <person name="Lipzen A."/>
            <person name="Chen C."/>
            <person name="Yanf M."/>
            <person name="Daum C."/>
            <person name="Ng V."/>
            <person name="Clum A."/>
            <person name="Ohm R."/>
            <person name="Martin F."/>
            <person name="Silar P."/>
            <person name="Natvig D."/>
            <person name="Lalanne C."/>
            <person name="Gautier V."/>
            <person name="Ament-Velasquez S.L."/>
            <person name="Kruys A."/>
            <person name="Hutchinson M.I."/>
            <person name="Powell A.J."/>
            <person name="Barry K."/>
            <person name="Miller A.N."/>
            <person name="Grigoriev I.V."/>
            <person name="Debuchy R."/>
            <person name="Gladieux P."/>
            <person name="Thoren M.H."/>
            <person name="Johannesson H."/>
        </authorList>
    </citation>
    <scope>NUCLEOTIDE SEQUENCE</scope>
    <source>
        <strain evidence="1">CBS 757.83</strain>
    </source>
</reference>
<dbReference type="Proteomes" id="UP001305647">
    <property type="component" value="Unassembled WGS sequence"/>
</dbReference>
<proteinExistence type="predicted"/>
<dbReference type="AlphaFoldDB" id="A0AAN6PUB4"/>
<accession>A0AAN6PUB4</accession>
<keyword evidence="2" id="KW-1185">Reference proteome</keyword>